<sequence>MAEAAFAIIGTTAALLQLSEFTVKVVYSAYGLYSSGANQTVENESIENITSKLSSLLDSLHNDPLSQSSENQAFTELVRRCQGVVERLLSLLKKCEAKKPKSVRQSLRASIRTQWAKTDVEALYEELQDCQNLLGVFLIVRLKSDFGGKLQEIVNANAEQRKQVALLREQAESSRHGQDVGIETLNKIWQLLNVTETQLRIRSQTQILNALRFKGMGARAQTTQITSRPQNIIPRLAHQRRGSFHISGKMGAGKSTLMKYLVNHPSTKINLKKWAGSRRLIFAQFFFWKPGDRLEKTLEGLIRSIVHTILSELPEMIPLVFPQYLDLSREFVSEPASELDIPYETVFDAVEKLLGEEHRETLKEHCFCFFIDGLDELDDPQEEHVKLAKRLRAWTLRRPMIKICVSSREENSFMTTFPPSQRLRLHLLTADDIRKTVELSLSNHDTFHEFIPKERQKLVEDIVQKAQGVFLWVKLVLRMLGEDLLASQSIGELHRTLDQVPTEIGALYTKMLTTFESEDHKHEAWAILAVLLAVDGGRLSCTCIFHYSYVKDYLRNDRFSEDSAIRSTPMSEISLRQTTFTLQLKRLLKGLVDVDTRDPYSPEDDPIQPESSCHSFRGRLQLTHRSMYEFLQNNCPEEMTKFMGNLDVKSILLQIFIVHVKLVQWDYFMLINCRYFLEKYIKWLMESSSEKHFQQLTLLDDLLRVAQHIQRGSNLVNEIDWSRFKEFQHPYSGLSDLTGTFLSAMALSFNFGFVEYVAWARKHRNAFLVQDKTRLELFVCLLHPHVNPDPKARVELLRHLVNEGFIDEKLLTCCRPVGLGPKTPWECFVFGLSQNLIEGNMSDDNRSSLGDTLEVLLQFQVDPGFVFKTKLESSDSETSFEMKVRRASDRVTWDDIGKWNFLLQAHHKDIKPISSFRELVEANFPERKDLLRQIDRNLALYQKSILSWPVIIVGILVSLSVVSIMNWYGSEAGALTDQLV</sequence>
<keyword evidence="2" id="KW-0812">Transmembrane</keyword>
<feature type="transmembrane region" description="Helical" evidence="2">
    <location>
        <begin position="737"/>
        <end position="758"/>
    </location>
</feature>
<keyword evidence="2" id="KW-1133">Transmembrane helix</keyword>
<reference evidence="4 5" key="1">
    <citation type="journal article" date="2024" name="Commun. Biol.">
        <title>Comparative genomic analysis of thermophilic fungi reveals convergent evolutionary adaptations and gene losses.</title>
        <authorList>
            <person name="Steindorff A.S."/>
            <person name="Aguilar-Pontes M.V."/>
            <person name="Robinson A.J."/>
            <person name="Andreopoulos B."/>
            <person name="LaButti K."/>
            <person name="Kuo A."/>
            <person name="Mondo S."/>
            <person name="Riley R."/>
            <person name="Otillar R."/>
            <person name="Haridas S."/>
            <person name="Lipzen A."/>
            <person name="Grimwood J."/>
            <person name="Schmutz J."/>
            <person name="Clum A."/>
            <person name="Reid I.D."/>
            <person name="Moisan M.C."/>
            <person name="Butler G."/>
            <person name="Nguyen T.T.M."/>
            <person name="Dewar K."/>
            <person name="Conant G."/>
            <person name="Drula E."/>
            <person name="Henrissat B."/>
            <person name="Hansel C."/>
            <person name="Singer S."/>
            <person name="Hutchinson M.I."/>
            <person name="de Vries R.P."/>
            <person name="Natvig D.O."/>
            <person name="Powell A.J."/>
            <person name="Tsang A."/>
            <person name="Grigoriev I.V."/>
        </authorList>
    </citation>
    <scope>NUCLEOTIDE SEQUENCE [LARGE SCALE GENOMIC DNA]</scope>
    <source>
        <strain evidence="4 5">CBS 494.80</strain>
    </source>
</reference>
<protein>
    <recommendedName>
        <fullName evidence="3">Nephrocystin 3-like N-terminal domain-containing protein</fullName>
    </recommendedName>
</protein>
<feature type="domain" description="Nephrocystin 3-like N-terminal" evidence="3">
    <location>
        <begin position="242"/>
        <end position="408"/>
    </location>
</feature>
<dbReference type="Gene3D" id="3.40.50.300">
    <property type="entry name" value="P-loop containing nucleotide triphosphate hydrolases"/>
    <property type="match status" value="1"/>
</dbReference>
<keyword evidence="5" id="KW-1185">Reference proteome</keyword>
<dbReference type="EMBL" id="JAZHXI010000001">
    <property type="protein sequence ID" value="KAL2075767.1"/>
    <property type="molecule type" value="Genomic_DNA"/>
</dbReference>
<evidence type="ECO:0000313" key="4">
    <source>
        <dbReference type="EMBL" id="KAL2075767.1"/>
    </source>
</evidence>
<dbReference type="SUPFAM" id="SSF52540">
    <property type="entry name" value="P-loop containing nucleoside triphosphate hydrolases"/>
    <property type="match status" value="1"/>
</dbReference>
<dbReference type="PANTHER" id="PTHR10039">
    <property type="entry name" value="AMELOGENIN"/>
    <property type="match status" value="1"/>
</dbReference>
<evidence type="ECO:0000256" key="2">
    <source>
        <dbReference type="SAM" id="Phobius"/>
    </source>
</evidence>
<comment type="caution">
    <text evidence="4">The sequence shown here is derived from an EMBL/GenBank/DDBJ whole genome shotgun (WGS) entry which is preliminary data.</text>
</comment>
<dbReference type="Proteomes" id="UP001595075">
    <property type="component" value="Unassembled WGS sequence"/>
</dbReference>
<dbReference type="PANTHER" id="PTHR10039:SF5">
    <property type="entry name" value="NACHT DOMAIN-CONTAINING PROTEIN"/>
    <property type="match status" value="1"/>
</dbReference>
<evidence type="ECO:0000256" key="1">
    <source>
        <dbReference type="ARBA" id="ARBA00022737"/>
    </source>
</evidence>
<evidence type="ECO:0000259" key="3">
    <source>
        <dbReference type="Pfam" id="PF24883"/>
    </source>
</evidence>
<dbReference type="InterPro" id="IPR056884">
    <property type="entry name" value="NPHP3-like_N"/>
</dbReference>
<accession>A0ABR4D1S2</accession>
<keyword evidence="2" id="KW-0472">Membrane</keyword>
<evidence type="ECO:0000313" key="5">
    <source>
        <dbReference type="Proteomes" id="UP001595075"/>
    </source>
</evidence>
<organism evidence="4 5">
    <name type="scientific">Oculimacula yallundae</name>
    <dbReference type="NCBI Taxonomy" id="86028"/>
    <lineage>
        <taxon>Eukaryota</taxon>
        <taxon>Fungi</taxon>
        <taxon>Dikarya</taxon>
        <taxon>Ascomycota</taxon>
        <taxon>Pezizomycotina</taxon>
        <taxon>Leotiomycetes</taxon>
        <taxon>Helotiales</taxon>
        <taxon>Ploettnerulaceae</taxon>
        <taxon>Oculimacula</taxon>
    </lineage>
</organism>
<gene>
    <name evidence="4" type="ORF">VTL71DRAFT_710</name>
</gene>
<feature type="transmembrane region" description="Helical" evidence="2">
    <location>
        <begin position="945"/>
        <end position="968"/>
    </location>
</feature>
<keyword evidence="1" id="KW-0677">Repeat</keyword>
<proteinExistence type="predicted"/>
<name>A0ABR4D1S2_9HELO</name>
<dbReference type="Pfam" id="PF24883">
    <property type="entry name" value="NPHP3_N"/>
    <property type="match status" value="1"/>
</dbReference>
<dbReference type="InterPro" id="IPR027417">
    <property type="entry name" value="P-loop_NTPase"/>
</dbReference>